<dbReference type="SUPFAM" id="SSF52402">
    <property type="entry name" value="Adenine nucleotide alpha hydrolases-like"/>
    <property type="match status" value="2"/>
</dbReference>
<dbReference type="PANTHER" id="PTHR46553">
    <property type="entry name" value="ADENINE NUCLEOTIDE ALPHA HYDROLASES-LIKE SUPERFAMILY PROTEIN"/>
    <property type="match status" value="1"/>
</dbReference>
<feature type="domain" description="UspA" evidence="2">
    <location>
        <begin position="130"/>
        <end position="262"/>
    </location>
</feature>
<dbReference type="InterPro" id="IPR006016">
    <property type="entry name" value="UspA"/>
</dbReference>
<accession>A0ABY4AUF0</accession>
<comment type="similarity">
    <text evidence="1">Belongs to the universal stress protein A family.</text>
</comment>
<reference evidence="3 4" key="1">
    <citation type="submission" date="2022-03" db="EMBL/GenBank/DDBJ databases">
        <title>Agromyces sp. isolated from the gut of P. brevitarsis seulensis larvae.</title>
        <authorList>
            <person name="Won M."/>
            <person name="Kwon S.-W."/>
        </authorList>
    </citation>
    <scope>NUCLEOTIDE SEQUENCE [LARGE SCALE GENOMIC DNA]</scope>
    <source>
        <strain evidence="3 4">KACC 16215</strain>
    </source>
</reference>
<dbReference type="PRINTS" id="PR01438">
    <property type="entry name" value="UNVRSLSTRESS"/>
</dbReference>
<dbReference type="InterPro" id="IPR006015">
    <property type="entry name" value="Universal_stress_UspA"/>
</dbReference>
<proteinExistence type="inferred from homology"/>
<evidence type="ECO:0000313" key="4">
    <source>
        <dbReference type="Proteomes" id="UP000831304"/>
    </source>
</evidence>
<sequence>MFKRIVVGWNGTDASERALEWALQRGNEVPIIVVHVVERSASGFDEERVEAVLDRQTPARRWDVETRITEGDPEEVFAAELRPDTLLVLGTPAHQRGSRWSLGARLAGRHGGGTVAVIPSAPRDDVGLPVVAGVDGSLASLRAVDVAVGEALHRHVEVEIFHAWRPPSTWAPVFGEVSADLEVFESMHRRTLDDALARTRHSAAKVTGYLRRADAFQLLAEAGDEASLLVVASHGYGPLRRFFLGSVSVMLLMDPPCPVLVVTEERADEPEPESKR</sequence>
<evidence type="ECO:0000256" key="1">
    <source>
        <dbReference type="ARBA" id="ARBA00008791"/>
    </source>
</evidence>
<dbReference type="Pfam" id="PF00582">
    <property type="entry name" value="Usp"/>
    <property type="match status" value="2"/>
</dbReference>
<dbReference type="CDD" id="cd00293">
    <property type="entry name" value="USP-like"/>
    <property type="match status" value="1"/>
</dbReference>
<dbReference type="Gene3D" id="3.40.50.620">
    <property type="entry name" value="HUPs"/>
    <property type="match status" value="2"/>
</dbReference>
<evidence type="ECO:0000259" key="2">
    <source>
        <dbReference type="Pfam" id="PF00582"/>
    </source>
</evidence>
<feature type="domain" description="UspA" evidence="2">
    <location>
        <begin position="1"/>
        <end position="61"/>
    </location>
</feature>
<evidence type="ECO:0000313" key="3">
    <source>
        <dbReference type="EMBL" id="UOE26801.1"/>
    </source>
</evidence>
<organism evidence="3 4">
    <name type="scientific">Agromyces soli</name>
    <dbReference type="NCBI Taxonomy" id="659012"/>
    <lineage>
        <taxon>Bacteria</taxon>
        <taxon>Bacillati</taxon>
        <taxon>Actinomycetota</taxon>
        <taxon>Actinomycetes</taxon>
        <taxon>Micrococcales</taxon>
        <taxon>Microbacteriaceae</taxon>
        <taxon>Agromyces</taxon>
    </lineage>
</organism>
<dbReference type="PANTHER" id="PTHR46553:SF3">
    <property type="entry name" value="ADENINE NUCLEOTIDE ALPHA HYDROLASES-LIKE SUPERFAMILY PROTEIN"/>
    <property type="match status" value="1"/>
</dbReference>
<dbReference type="InterPro" id="IPR014729">
    <property type="entry name" value="Rossmann-like_a/b/a_fold"/>
</dbReference>
<name>A0ABY4AUF0_9MICO</name>
<keyword evidence="4" id="KW-1185">Reference proteome</keyword>
<dbReference type="Proteomes" id="UP000831304">
    <property type="component" value="Chromosome"/>
</dbReference>
<dbReference type="EMBL" id="CP094533">
    <property type="protein sequence ID" value="UOE26801.1"/>
    <property type="molecule type" value="Genomic_DNA"/>
</dbReference>
<protein>
    <submittedName>
        <fullName evidence="3">Universal stress protein</fullName>
    </submittedName>
</protein>
<gene>
    <name evidence="3" type="ORF">MTP13_03185</name>
</gene>
<dbReference type="RefSeq" id="WP_243569611.1">
    <property type="nucleotide sequence ID" value="NZ_BAAARD010000003.1"/>
</dbReference>